<proteinExistence type="predicted"/>
<accession>A0A1H7UTC4</accession>
<name>A0A1H7UTC4_STIAU</name>
<dbReference type="RefSeq" id="WP_075008147.1">
    <property type="nucleotide sequence ID" value="NZ_FOAP01000010.1"/>
</dbReference>
<gene>
    <name evidence="3" type="ORF">SAMN05444354_110188</name>
</gene>
<dbReference type="AlphaFoldDB" id="A0A1H7UTC4"/>
<keyword evidence="4" id="KW-1185">Reference proteome</keyword>
<dbReference type="Pfam" id="PF07332">
    <property type="entry name" value="Phage_holin_3_6"/>
    <property type="match status" value="1"/>
</dbReference>
<evidence type="ECO:0000313" key="3">
    <source>
        <dbReference type="EMBL" id="SEM00232.1"/>
    </source>
</evidence>
<feature type="region of interest" description="Disordered" evidence="1">
    <location>
        <begin position="123"/>
        <end position="153"/>
    </location>
</feature>
<evidence type="ECO:0000313" key="4">
    <source>
        <dbReference type="Proteomes" id="UP000182719"/>
    </source>
</evidence>
<keyword evidence="2" id="KW-0472">Membrane</keyword>
<keyword evidence="2" id="KW-1133">Transmembrane helix</keyword>
<keyword evidence="2" id="KW-0812">Transmembrane</keyword>
<reference evidence="4" key="1">
    <citation type="submission" date="2016-10" db="EMBL/GenBank/DDBJ databases">
        <authorList>
            <person name="Varghese N."/>
            <person name="Submissions S."/>
        </authorList>
    </citation>
    <scope>NUCLEOTIDE SEQUENCE [LARGE SCALE GENOMIC DNA]</scope>
    <source>
        <strain evidence="4">DSM 17044</strain>
    </source>
</reference>
<dbReference type="EMBL" id="FOAP01000010">
    <property type="protein sequence ID" value="SEM00232.1"/>
    <property type="molecule type" value="Genomic_DNA"/>
</dbReference>
<feature type="transmembrane region" description="Helical" evidence="2">
    <location>
        <begin position="52"/>
        <end position="74"/>
    </location>
</feature>
<evidence type="ECO:0000256" key="1">
    <source>
        <dbReference type="SAM" id="MobiDB-lite"/>
    </source>
</evidence>
<dbReference type="InterPro" id="IPR009937">
    <property type="entry name" value="Phage_holin_3_6"/>
</dbReference>
<dbReference type="Proteomes" id="UP000182719">
    <property type="component" value="Unassembled WGS sequence"/>
</dbReference>
<organism evidence="3 4">
    <name type="scientific">Stigmatella aurantiaca</name>
    <dbReference type="NCBI Taxonomy" id="41"/>
    <lineage>
        <taxon>Bacteria</taxon>
        <taxon>Pseudomonadati</taxon>
        <taxon>Myxococcota</taxon>
        <taxon>Myxococcia</taxon>
        <taxon>Myxococcales</taxon>
        <taxon>Cystobacterineae</taxon>
        <taxon>Archangiaceae</taxon>
        <taxon>Stigmatella</taxon>
    </lineage>
</organism>
<evidence type="ECO:0000256" key="2">
    <source>
        <dbReference type="SAM" id="Phobius"/>
    </source>
</evidence>
<dbReference type="OrthoDB" id="5382574at2"/>
<feature type="transmembrane region" description="Helical" evidence="2">
    <location>
        <begin position="80"/>
        <end position="99"/>
    </location>
</feature>
<sequence>MNVGSEQTDRGISALVGRMADGFSRLVSQHLTLARMEMAEDAKAMGKDVARIAAFVPFILVGYLFVCGALAAVLARWLGVAGALVTVGVLNLIGGGIGIHRAISRLQGRQVMDDSAQELSRSVAALGGPGTQDTEASPAAASRPMLKETPHAQ</sequence>
<protein>
    <submittedName>
        <fullName evidence="3">Putative Holin-X, holin superfamily III</fullName>
    </submittedName>
</protein>